<keyword evidence="2" id="KW-1133">Transmembrane helix</keyword>
<comment type="caution">
    <text evidence="3">The sequence shown here is derived from an EMBL/GenBank/DDBJ whole genome shotgun (WGS) entry which is preliminary data.</text>
</comment>
<evidence type="ECO:0000313" key="3">
    <source>
        <dbReference type="EMBL" id="CAA3000768.1"/>
    </source>
</evidence>
<keyword evidence="2" id="KW-0472">Membrane</keyword>
<dbReference type="Proteomes" id="UP000594638">
    <property type="component" value="Unassembled WGS sequence"/>
</dbReference>
<name>A0A8S0T871_OLEEU</name>
<dbReference type="EMBL" id="CACTIH010005710">
    <property type="protein sequence ID" value="CAA3000768.1"/>
    <property type="molecule type" value="Genomic_DNA"/>
</dbReference>
<keyword evidence="2" id="KW-0812">Transmembrane</keyword>
<feature type="transmembrane region" description="Helical" evidence="2">
    <location>
        <begin position="12"/>
        <end position="33"/>
    </location>
</feature>
<feature type="transmembrane region" description="Helical" evidence="2">
    <location>
        <begin position="259"/>
        <end position="283"/>
    </location>
</feature>
<feature type="transmembrane region" description="Helical" evidence="2">
    <location>
        <begin position="139"/>
        <end position="159"/>
    </location>
</feature>
<feature type="transmembrane region" description="Helical" evidence="2">
    <location>
        <begin position="219"/>
        <end position="239"/>
    </location>
</feature>
<feature type="transmembrane region" description="Helical" evidence="2">
    <location>
        <begin position="45"/>
        <end position="63"/>
    </location>
</feature>
<feature type="compositionally biased region" description="Basic and acidic residues" evidence="1">
    <location>
        <begin position="667"/>
        <end position="688"/>
    </location>
</feature>
<accession>A0A8S0T871</accession>
<reference evidence="3 4" key="1">
    <citation type="submission" date="2019-12" db="EMBL/GenBank/DDBJ databases">
        <authorList>
            <person name="Alioto T."/>
            <person name="Alioto T."/>
            <person name="Gomez Garrido J."/>
        </authorList>
    </citation>
    <scope>NUCLEOTIDE SEQUENCE [LARGE SCALE GENOMIC DNA]</scope>
</reference>
<gene>
    <name evidence="3" type="ORF">OLEA9_A053274</name>
</gene>
<organism evidence="3 4">
    <name type="scientific">Olea europaea subsp. europaea</name>
    <dbReference type="NCBI Taxonomy" id="158383"/>
    <lineage>
        <taxon>Eukaryota</taxon>
        <taxon>Viridiplantae</taxon>
        <taxon>Streptophyta</taxon>
        <taxon>Embryophyta</taxon>
        <taxon>Tracheophyta</taxon>
        <taxon>Spermatophyta</taxon>
        <taxon>Magnoliopsida</taxon>
        <taxon>eudicotyledons</taxon>
        <taxon>Gunneridae</taxon>
        <taxon>Pentapetalae</taxon>
        <taxon>asterids</taxon>
        <taxon>lamiids</taxon>
        <taxon>Lamiales</taxon>
        <taxon>Oleaceae</taxon>
        <taxon>Oleeae</taxon>
        <taxon>Olea</taxon>
    </lineage>
</organism>
<evidence type="ECO:0000256" key="1">
    <source>
        <dbReference type="SAM" id="MobiDB-lite"/>
    </source>
</evidence>
<evidence type="ECO:0000313" key="4">
    <source>
        <dbReference type="Proteomes" id="UP000594638"/>
    </source>
</evidence>
<dbReference type="Gramene" id="OE9A053274T2">
    <property type="protein sequence ID" value="OE9A053274C2"/>
    <property type="gene ID" value="OE9A053274"/>
</dbReference>
<dbReference type="AlphaFoldDB" id="A0A8S0T871"/>
<proteinExistence type="predicted"/>
<feature type="region of interest" description="Disordered" evidence="1">
    <location>
        <begin position="655"/>
        <end position="688"/>
    </location>
</feature>
<sequence length="688" mass="77653">MNANAPMPWIGLYAALASLTWTLLLVLDAVISIHSRKLWFPCRYSALNAVSMTALSIAVKLSMDLTTPMKGKYDQAAKCSSTAFLCISTTHFMPSLGSMSDRDILVNLTALGSLIVTLTVNVIIQVFTGVIEEHFQGVIVFMNIYALIVLSSSALTVFTSKMYLEDKYKELRTLISAEELQGGELMDFDKLKSRVKKYWVMAETGNPQFVMARSEASGALFLICAISYSYNAGYATMLLEQRSQIVIVITNKLLLPISIFGSLCLLMLYQVIPLSFVLFIGILRKRIIRCFVMLKKFFLRESEDLIIPNEREHILGYEQDIGEFVLLLESEAIQDGYLKFVNTSINSCIKMGAKRQPRYLMELMENSTSFEGVLKFESDQVSPIIRTKHLNSWSLSVATLTSIIEALPNIQNEKRNQLLKSVIEGFRYVRLIEKNLDVYKKLESSTSAAEFAWVLVELRHKWLDMDLQKISRVSNSCKETLQKLANRSEEILTEFPSRMNENAWENLPENIIIANSMHKISHSLLLVYEESYHSASDTQVFERLSVIVADIFAACLSNLPHVILKKCNNNVIEEREKSIREATHLLGETQGILKALQKLEIPNLSPEQSIYIDEWRTLLKHTDHGISDSTPSSENIVTASSGEVHLGIQELCASAKAEPLEMDEGNTECHESGEMAEKSREEKENSQE</sequence>
<feature type="transmembrane region" description="Helical" evidence="2">
    <location>
        <begin position="105"/>
        <end position="127"/>
    </location>
</feature>
<protein>
    <submittedName>
        <fullName evidence="3">Uncharacterized protein</fullName>
    </submittedName>
</protein>
<evidence type="ECO:0000256" key="2">
    <source>
        <dbReference type="SAM" id="Phobius"/>
    </source>
</evidence>
<dbReference type="PANTHER" id="PTHR35307:SF8">
    <property type="entry name" value="GUSTATORY RECEPTOR"/>
    <property type="match status" value="1"/>
</dbReference>
<dbReference type="PANTHER" id="PTHR35307">
    <property type="entry name" value="PROTEIN, PUTATIVE-RELATED"/>
    <property type="match status" value="1"/>
</dbReference>
<keyword evidence="4" id="KW-1185">Reference proteome</keyword>